<evidence type="ECO:0000313" key="11">
    <source>
        <dbReference type="EMBL" id="RCI76195.1"/>
    </source>
</evidence>
<feature type="transmembrane region" description="Helical" evidence="6">
    <location>
        <begin position="41"/>
        <end position="61"/>
    </location>
</feature>
<dbReference type="RefSeq" id="WP_003096613.1">
    <property type="nucleotide sequence ID" value="NZ_AP014622.1"/>
</dbReference>
<evidence type="ECO:0000256" key="2">
    <source>
        <dbReference type="ARBA" id="ARBA00022475"/>
    </source>
</evidence>
<feature type="transmembrane region" description="Helical" evidence="6">
    <location>
        <begin position="73"/>
        <end position="92"/>
    </location>
</feature>
<evidence type="ECO:0000313" key="14">
    <source>
        <dbReference type="Proteomes" id="UP000194857"/>
    </source>
</evidence>
<evidence type="ECO:0000256" key="4">
    <source>
        <dbReference type="ARBA" id="ARBA00022989"/>
    </source>
</evidence>
<keyword evidence="4 6" id="KW-1133">Transmembrane helix</keyword>
<evidence type="ECO:0000313" key="7">
    <source>
        <dbReference type="EMBL" id="CRO50987.1"/>
    </source>
</evidence>
<dbReference type="EMBL" id="CP136986">
    <property type="protein sequence ID" value="WOS77895.1"/>
    <property type="molecule type" value="Genomic_DNA"/>
</dbReference>
<evidence type="ECO:0000313" key="8">
    <source>
        <dbReference type="EMBL" id="MUI38293.1"/>
    </source>
</evidence>
<evidence type="ECO:0000313" key="16">
    <source>
        <dbReference type="Proteomes" id="UP000433532"/>
    </source>
</evidence>
<dbReference type="EMBL" id="CVVU01000110">
    <property type="protein sequence ID" value="CRO50987.1"/>
    <property type="molecule type" value="Genomic_DNA"/>
</dbReference>
<dbReference type="KEGG" id="paeb:NCGM1900_6184"/>
<reference evidence="7" key="2">
    <citation type="submission" date="2015-06" db="EMBL/GenBank/DDBJ databases">
        <authorList>
            <person name="Radhakrishnan R."/>
            <person name="Underwood A."/>
            <person name="Al-Shahib A."/>
        </authorList>
    </citation>
    <scope>NUCLEOTIDE SEQUENCE</scope>
    <source>
        <strain evidence="7">P19_London_7_VIM_2_05_10</strain>
    </source>
</reference>
<evidence type="ECO:0000256" key="6">
    <source>
        <dbReference type="SAM" id="Phobius"/>
    </source>
</evidence>
<reference evidence="10 14" key="3">
    <citation type="submission" date="2017-05" db="EMBL/GenBank/DDBJ databases">
        <authorList>
            <person name="Song R."/>
            <person name="Chenine A.L."/>
            <person name="Ruprecht R.M."/>
        </authorList>
    </citation>
    <scope>NUCLEOTIDE SEQUENCE [LARGE SCALE GENOMIC DNA]</scope>
    <source>
        <strain evidence="10 14">S567_C10_BS</strain>
    </source>
</reference>
<evidence type="ECO:0000256" key="3">
    <source>
        <dbReference type="ARBA" id="ARBA00022692"/>
    </source>
</evidence>
<sequence length="206" mass="22339">MFAAFVLVASTHFAALLSPGPDFFLLVRAALLRGRRQADGVAAGIALANLLSMLLVLGLLASVPDSAHSALRWLQALGGLYFLWLAGQALLAQRRLEMPAQRDVPSRGGYLRGLRDGLLASSLNPKLPIFYAGLFGVLARFSLPGWALALCLAWMSLAVLCWDMALVRLLDRPRWRGWLQRRVGALDRLCGVLLLALGGWLVLAAL</sequence>
<dbReference type="EMBL" id="WXZT01000015">
    <property type="protein sequence ID" value="MZZ14846.1"/>
    <property type="molecule type" value="Genomic_DNA"/>
</dbReference>
<dbReference type="AlphaFoldDB" id="A0A069Q4M0"/>
<dbReference type="Pfam" id="PF01810">
    <property type="entry name" value="LysE"/>
    <property type="match status" value="1"/>
</dbReference>
<dbReference type="eggNOG" id="COG1280">
    <property type="taxonomic scope" value="Bacteria"/>
</dbReference>
<reference evidence="8 16" key="5">
    <citation type="submission" date="2019-11" db="EMBL/GenBank/DDBJ databases">
        <title>Genomes of ocular Pseudomonas aeruginosa isolates.</title>
        <authorList>
            <person name="Khan M."/>
            <person name="Rice S.A."/>
            <person name="Willcox M.D.P."/>
            <person name="Stapleton F."/>
        </authorList>
    </citation>
    <scope>NUCLEOTIDE SEQUENCE [LARGE SCALE GENOMIC DNA]</scope>
    <source>
        <strain evidence="8 16">PA221</strain>
    </source>
</reference>
<dbReference type="GO" id="GO:0005886">
    <property type="term" value="C:plasma membrane"/>
    <property type="evidence" value="ECO:0007669"/>
    <property type="project" value="UniProtKB-SubCell"/>
</dbReference>
<keyword evidence="2" id="KW-1003">Cell membrane</keyword>
<organism evidence="10 14">
    <name type="scientific">Pseudomonas aeruginosa</name>
    <dbReference type="NCBI Taxonomy" id="287"/>
    <lineage>
        <taxon>Bacteria</taxon>
        <taxon>Pseudomonadati</taxon>
        <taxon>Pseudomonadota</taxon>
        <taxon>Gammaproteobacteria</taxon>
        <taxon>Pseudomonadales</taxon>
        <taxon>Pseudomonadaceae</taxon>
        <taxon>Pseudomonas</taxon>
    </lineage>
</organism>
<accession>A0A1S1BVV5</accession>
<dbReference type="Proteomes" id="UP000194857">
    <property type="component" value="Unassembled WGS sequence"/>
</dbReference>
<dbReference type="GO" id="GO:0015171">
    <property type="term" value="F:amino acid transmembrane transporter activity"/>
    <property type="evidence" value="ECO:0007669"/>
    <property type="project" value="TreeGrafter"/>
</dbReference>
<evidence type="ECO:0000313" key="12">
    <source>
        <dbReference type="EMBL" id="WOS77895.1"/>
    </source>
</evidence>
<dbReference type="EMBL" id="NFFZ01000026">
    <property type="protein sequence ID" value="OTI55760.1"/>
    <property type="molecule type" value="Genomic_DNA"/>
</dbReference>
<dbReference type="PANTHER" id="PTHR30086">
    <property type="entry name" value="ARGININE EXPORTER PROTEIN ARGO"/>
    <property type="match status" value="1"/>
</dbReference>
<evidence type="ECO:0000313" key="15">
    <source>
        <dbReference type="Proteomes" id="UP000253594"/>
    </source>
</evidence>
<proteinExistence type="predicted"/>
<protein>
    <submittedName>
        <fullName evidence="8">LysE family translocator</fullName>
    </submittedName>
    <submittedName>
        <fullName evidence="9">LysE family transporter</fullName>
    </submittedName>
    <submittedName>
        <fullName evidence="10">Lysine transporter LysE</fullName>
    </submittedName>
    <submittedName>
        <fullName evidence="7">Threonine efflux protein</fullName>
    </submittedName>
</protein>
<dbReference type="Proteomes" id="UP001297540">
    <property type="component" value="Chromosome"/>
</dbReference>
<dbReference type="PANTHER" id="PTHR30086:SF17">
    <property type="entry name" value="LYSE FAMILY TRANSLOCATOR"/>
    <property type="match status" value="1"/>
</dbReference>
<evidence type="ECO:0000313" key="9">
    <source>
        <dbReference type="EMBL" id="MZZ14846.1"/>
    </source>
</evidence>
<reference evidence="11 15" key="4">
    <citation type="submission" date="2018-07" db="EMBL/GenBank/DDBJ databases">
        <title>Mechanisms of high-level aminoglycoside resistance among Gram-negative pathogens in Brazil.</title>
        <authorList>
            <person name="Ballaben A.S."/>
            <person name="Darini A.L.C."/>
            <person name="Doi Y."/>
        </authorList>
    </citation>
    <scope>NUCLEOTIDE SEQUENCE [LARGE SCALE GENOMIC DNA]</scope>
    <source>
        <strain evidence="11 15">B2-305</strain>
    </source>
</reference>
<reference evidence="9" key="6">
    <citation type="submission" date="2020-01" db="EMBL/GenBank/DDBJ databases">
        <title>Bacteria Cultured from War Wounds Associated with the Conflict in Eastern Ukraine.</title>
        <authorList>
            <person name="Snesrud E."/>
            <person name="Galac M.R."/>
            <person name="Mc Gann P."/>
            <person name="Valentine K."/>
            <person name="Viacheslav K."/>
        </authorList>
    </citation>
    <scope>NUCLEOTIDE SEQUENCE</scope>
    <source>
        <strain evidence="9">VNMU148</strain>
    </source>
</reference>
<evidence type="ECO:0000313" key="10">
    <source>
        <dbReference type="EMBL" id="OTI55760.1"/>
    </source>
</evidence>
<gene>
    <name evidence="7" type="primary">rhtC_1</name>
    <name evidence="10" type="ORF">CAZ10_32395</name>
    <name evidence="11" type="ORF">DT376_03635</name>
    <name evidence="8" type="ORF">GNQ48_25135</name>
    <name evidence="9" type="ORF">GUL26_21590</name>
    <name evidence="12" type="ORF">L4V69_36365</name>
    <name evidence="7" type="ORF">PAERUG_P19_London_7_VIM_2_05_10_01799</name>
</gene>
<reference evidence="12" key="7">
    <citation type="submission" date="2023-06" db="EMBL/GenBank/DDBJ databases">
        <authorList>
            <consortium name="Clinical and Environmental Microbiology Branch: Whole genome sequencing antimicrobial resistance pathogens in the healthcare setting"/>
        </authorList>
    </citation>
    <scope>NUCLEOTIDE SEQUENCE</scope>
    <source>
        <strain evidence="12">2021CK-01020</strain>
    </source>
</reference>
<reference evidence="12" key="8">
    <citation type="submission" date="2023-10" db="EMBL/GenBank/DDBJ databases">
        <title>Pathogen: clinical or host-associated sample.</title>
        <authorList>
            <person name="Hergert J."/>
            <person name="Casey R."/>
            <person name="Wagner J."/>
            <person name="Young E.L."/>
            <person name="Oakeson K.F."/>
        </authorList>
    </citation>
    <scope>NUCLEOTIDE SEQUENCE</scope>
    <source>
        <strain evidence="12">2021CK-01020</strain>
    </source>
</reference>
<name>A0A069Q4M0_PSEAI</name>
<accession>A0A069Q4M0</accession>
<dbReference type="EMBL" id="QORE01000063">
    <property type="protein sequence ID" value="RCI76195.1"/>
    <property type="molecule type" value="Genomic_DNA"/>
</dbReference>
<evidence type="ECO:0000313" key="13">
    <source>
        <dbReference type="Proteomes" id="UP000045039"/>
    </source>
</evidence>
<dbReference type="Proteomes" id="UP000644192">
    <property type="component" value="Unassembled WGS sequence"/>
</dbReference>
<dbReference type="Proteomes" id="UP000253594">
    <property type="component" value="Unassembled WGS sequence"/>
</dbReference>
<dbReference type="OMA" id="PKNMLFY"/>
<feature type="transmembrane region" description="Helical" evidence="6">
    <location>
        <begin position="183"/>
        <end position="203"/>
    </location>
</feature>
<evidence type="ECO:0000256" key="1">
    <source>
        <dbReference type="ARBA" id="ARBA00004651"/>
    </source>
</evidence>
<dbReference type="EMBL" id="WOAD01000028">
    <property type="protein sequence ID" value="MUI38293.1"/>
    <property type="molecule type" value="Genomic_DNA"/>
</dbReference>
<comment type="subcellular location">
    <subcellularLocation>
        <location evidence="1">Cell membrane</location>
        <topology evidence="1">Multi-pass membrane protein</topology>
    </subcellularLocation>
</comment>
<reference evidence="13" key="1">
    <citation type="submission" date="2015-06" db="EMBL/GenBank/DDBJ databases">
        <authorList>
            <person name="Radhakrishnan Rajesh"/>
            <person name="Underwood Anthony"/>
            <person name="Al-Shahib Ali"/>
        </authorList>
    </citation>
    <scope>NUCLEOTIDE SEQUENCE [LARGE SCALE GENOMIC DNA]</scope>
    <source>
        <strain evidence="13">P19_London_7_VIM_2_05_10</strain>
    </source>
</reference>
<evidence type="ECO:0000256" key="5">
    <source>
        <dbReference type="ARBA" id="ARBA00023136"/>
    </source>
</evidence>
<feature type="transmembrane region" description="Helical" evidence="6">
    <location>
        <begin position="129"/>
        <end position="162"/>
    </location>
</feature>
<dbReference type="Proteomes" id="UP000045039">
    <property type="component" value="Unassembled WGS sequence"/>
</dbReference>
<dbReference type="InterPro" id="IPR001123">
    <property type="entry name" value="LeuE-type"/>
</dbReference>
<keyword evidence="5 6" id="KW-0472">Membrane</keyword>
<keyword evidence="3 6" id="KW-0812">Transmembrane</keyword>
<dbReference type="Proteomes" id="UP000433532">
    <property type="component" value="Unassembled WGS sequence"/>
</dbReference>